<protein>
    <submittedName>
        <fullName evidence="12">Protein TonB</fullName>
    </submittedName>
    <submittedName>
        <fullName evidence="13">TonB family protein</fullName>
    </submittedName>
</protein>
<dbReference type="Proteomes" id="UP001246473">
    <property type="component" value="Unassembled WGS sequence"/>
</dbReference>
<dbReference type="InterPro" id="IPR051045">
    <property type="entry name" value="TonB-dependent_transducer"/>
</dbReference>
<dbReference type="Pfam" id="PF03544">
    <property type="entry name" value="TonB_C"/>
    <property type="match status" value="1"/>
</dbReference>
<gene>
    <name evidence="12" type="ORF">GGD69_003750</name>
    <name evidence="13" type="ORF">ParKJ_27015</name>
</gene>
<reference evidence="12 14" key="1">
    <citation type="submission" date="2020-08" db="EMBL/GenBank/DDBJ databases">
        <title>Genomic Encyclopedia of Type Strains, Phase IV (KMG-V): Genome sequencing to study the core and pangenomes of soil and plant-associated prokaryotes.</title>
        <authorList>
            <person name="Whitman W."/>
        </authorList>
    </citation>
    <scope>NUCLEOTIDE SEQUENCE [LARGE SCALE GENOMIC DNA]</scope>
    <source>
        <strain evidence="12 14">SEMIA 4013</strain>
    </source>
</reference>
<dbReference type="Proteomes" id="UP000518681">
    <property type="component" value="Unassembled WGS sequence"/>
</dbReference>
<comment type="caution">
    <text evidence="13">The sequence shown here is derived from an EMBL/GenBank/DDBJ whole genome shotgun (WGS) entry which is preliminary data.</text>
</comment>
<evidence type="ECO:0000313" key="13">
    <source>
        <dbReference type="EMBL" id="MDT8841084.1"/>
    </source>
</evidence>
<accession>A0AAP5QF13</accession>
<proteinExistence type="inferred from homology"/>
<evidence type="ECO:0000256" key="3">
    <source>
        <dbReference type="ARBA" id="ARBA00022448"/>
    </source>
</evidence>
<dbReference type="EMBL" id="JANSLM010000011">
    <property type="protein sequence ID" value="MDT8841084.1"/>
    <property type="molecule type" value="Genomic_DNA"/>
</dbReference>
<evidence type="ECO:0000256" key="5">
    <source>
        <dbReference type="ARBA" id="ARBA00022519"/>
    </source>
</evidence>
<keyword evidence="9" id="KW-0472">Membrane</keyword>
<dbReference type="GO" id="GO:0098797">
    <property type="term" value="C:plasma membrane protein complex"/>
    <property type="evidence" value="ECO:0007669"/>
    <property type="project" value="TreeGrafter"/>
</dbReference>
<dbReference type="InterPro" id="IPR006260">
    <property type="entry name" value="TonB/TolA_C"/>
</dbReference>
<dbReference type="PANTHER" id="PTHR33446:SF2">
    <property type="entry name" value="PROTEIN TONB"/>
    <property type="match status" value="1"/>
</dbReference>
<organism evidence="13 15">
    <name type="scientific">Paraburkholderia fungorum</name>
    <dbReference type="NCBI Taxonomy" id="134537"/>
    <lineage>
        <taxon>Bacteria</taxon>
        <taxon>Pseudomonadati</taxon>
        <taxon>Pseudomonadota</taxon>
        <taxon>Betaproteobacteria</taxon>
        <taxon>Burkholderiales</taxon>
        <taxon>Burkholderiaceae</taxon>
        <taxon>Paraburkholderia</taxon>
    </lineage>
</organism>
<keyword evidence="7" id="KW-0653">Protein transport</keyword>
<sequence length="279" mass="29158">MFTSTLAGANAVRRRVRSSQRALPAALPMRVAASRLPPQTTRAFDDIRGMRAHALALVVLAVHGAIALQAWRMSVQHLEATAPRVLDLQFDAGAAATPPVIASPITPRLVSPHRTSAPTAPGNIAHAAASKPLVKAAPNNASKRLPAPATATDTATPPPASKEAAREPLDTSAAKSQDTASAPEPVTEPSFGAAYLRNPPPNYPAVAQQRGWQGTVLLKVHVLASGRPDQVGLVSSSGHDSLDDAAIEAVTNWRFAPARRGDQAIDGWVQVPIAFKLGT</sequence>
<keyword evidence="3" id="KW-0813">Transport</keyword>
<dbReference type="Gene3D" id="3.30.1150.10">
    <property type="match status" value="1"/>
</dbReference>
<name>A0AAP5QF13_9BURK</name>
<evidence type="ECO:0000256" key="1">
    <source>
        <dbReference type="ARBA" id="ARBA00004383"/>
    </source>
</evidence>
<dbReference type="SUPFAM" id="SSF74653">
    <property type="entry name" value="TolA/TonB C-terminal domain"/>
    <property type="match status" value="1"/>
</dbReference>
<evidence type="ECO:0000256" key="2">
    <source>
        <dbReference type="ARBA" id="ARBA00006555"/>
    </source>
</evidence>
<dbReference type="PANTHER" id="PTHR33446">
    <property type="entry name" value="PROTEIN TONB-RELATED"/>
    <property type="match status" value="1"/>
</dbReference>
<evidence type="ECO:0000256" key="6">
    <source>
        <dbReference type="ARBA" id="ARBA00022692"/>
    </source>
</evidence>
<keyword evidence="6" id="KW-0812">Transmembrane</keyword>
<dbReference type="RefSeq" id="WP_244207512.1">
    <property type="nucleotide sequence ID" value="NZ_JACIII010000006.1"/>
</dbReference>
<feature type="region of interest" description="Disordered" evidence="10">
    <location>
        <begin position="141"/>
        <end position="197"/>
    </location>
</feature>
<comment type="similarity">
    <text evidence="2">Belongs to the TonB family.</text>
</comment>
<evidence type="ECO:0000313" key="12">
    <source>
        <dbReference type="EMBL" id="MBB6202882.1"/>
    </source>
</evidence>
<reference evidence="13" key="2">
    <citation type="submission" date="2022-08" db="EMBL/GenBank/DDBJ databases">
        <authorList>
            <person name="Kim S.-J."/>
        </authorList>
    </citation>
    <scope>NUCLEOTIDE SEQUENCE</scope>
    <source>
        <strain evidence="13">KJ</strain>
    </source>
</reference>
<dbReference type="EMBL" id="JACIIK010000006">
    <property type="protein sequence ID" value="MBB6202882.1"/>
    <property type="molecule type" value="Genomic_DNA"/>
</dbReference>
<feature type="region of interest" description="Disordered" evidence="10">
    <location>
        <begin position="103"/>
        <end position="123"/>
    </location>
</feature>
<evidence type="ECO:0000256" key="8">
    <source>
        <dbReference type="ARBA" id="ARBA00022989"/>
    </source>
</evidence>
<feature type="compositionally biased region" description="Low complexity" evidence="10">
    <location>
        <begin position="146"/>
        <end position="155"/>
    </location>
</feature>
<evidence type="ECO:0000259" key="11">
    <source>
        <dbReference type="PROSITE" id="PS52015"/>
    </source>
</evidence>
<dbReference type="GO" id="GO:0031992">
    <property type="term" value="F:energy transducer activity"/>
    <property type="evidence" value="ECO:0007669"/>
    <property type="project" value="TreeGrafter"/>
</dbReference>
<evidence type="ECO:0000256" key="7">
    <source>
        <dbReference type="ARBA" id="ARBA00022927"/>
    </source>
</evidence>
<evidence type="ECO:0000313" key="14">
    <source>
        <dbReference type="Proteomes" id="UP000518681"/>
    </source>
</evidence>
<evidence type="ECO:0000313" key="15">
    <source>
        <dbReference type="Proteomes" id="UP001246473"/>
    </source>
</evidence>
<feature type="domain" description="TonB C-terminal" evidence="11">
    <location>
        <begin position="188"/>
        <end position="279"/>
    </location>
</feature>
<keyword evidence="5" id="KW-0997">Cell inner membrane</keyword>
<dbReference type="NCBIfam" id="TIGR01352">
    <property type="entry name" value="tonB_Cterm"/>
    <property type="match status" value="1"/>
</dbReference>
<dbReference type="PROSITE" id="PS52015">
    <property type="entry name" value="TONB_CTD"/>
    <property type="match status" value="1"/>
</dbReference>
<evidence type="ECO:0000256" key="9">
    <source>
        <dbReference type="ARBA" id="ARBA00023136"/>
    </source>
</evidence>
<dbReference type="InterPro" id="IPR037682">
    <property type="entry name" value="TonB_C"/>
</dbReference>
<keyword evidence="8" id="KW-1133">Transmembrane helix</keyword>
<evidence type="ECO:0000256" key="10">
    <source>
        <dbReference type="SAM" id="MobiDB-lite"/>
    </source>
</evidence>
<keyword evidence="4" id="KW-1003">Cell membrane</keyword>
<comment type="subcellular location">
    <subcellularLocation>
        <location evidence="1">Cell inner membrane</location>
        <topology evidence="1">Single-pass membrane protein</topology>
        <orientation evidence="1">Periplasmic side</orientation>
    </subcellularLocation>
</comment>
<dbReference type="AlphaFoldDB" id="A0AAP5QF13"/>
<dbReference type="GO" id="GO:0015031">
    <property type="term" value="P:protein transport"/>
    <property type="evidence" value="ECO:0007669"/>
    <property type="project" value="UniProtKB-KW"/>
</dbReference>
<evidence type="ECO:0000256" key="4">
    <source>
        <dbReference type="ARBA" id="ARBA00022475"/>
    </source>
</evidence>
<dbReference type="GO" id="GO:0055085">
    <property type="term" value="P:transmembrane transport"/>
    <property type="evidence" value="ECO:0007669"/>
    <property type="project" value="InterPro"/>
</dbReference>